<comment type="caution">
    <text evidence="10">The sequence shown here is derived from an EMBL/GenBank/DDBJ whole genome shotgun (WGS) entry which is preliminary data.</text>
</comment>
<dbReference type="Proteomes" id="UP000561181">
    <property type="component" value="Unassembled WGS sequence"/>
</dbReference>
<organism evidence="10 11">
    <name type="scientific">Pontixanthobacter rizhaonensis</name>
    <dbReference type="NCBI Taxonomy" id="2730337"/>
    <lineage>
        <taxon>Bacteria</taxon>
        <taxon>Pseudomonadati</taxon>
        <taxon>Pseudomonadota</taxon>
        <taxon>Alphaproteobacteria</taxon>
        <taxon>Sphingomonadales</taxon>
        <taxon>Erythrobacteraceae</taxon>
        <taxon>Pontixanthobacter</taxon>
    </lineage>
</organism>
<dbReference type="Gene3D" id="2.40.170.20">
    <property type="entry name" value="TonB-dependent receptor, beta-barrel domain"/>
    <property type="match status" value="1"/>
</dbReference>
<evidence type="ECO:0000259" key="9">
    <source>
        <dbReference type="Pfam" id="PF07715"/>
    </source>
</evidence>
<comment type="subcellular location">
    <subcellularLocation>
        <location evidence="1">Cell outer membrane</location>
        <topology evidence="1">Multi-pass membrane protein</topology>
    </subcellularLocation>
</comment>
<keyword evidence="3" id="KW-1134">Transmembrane beta strand</keyword>
<keyword evidence="11" id="KW-1185">Reference proteome</keyword>
<dbReference type="SUPFAM" id="SSF56935">
    <property type="entry name" value="Porins"/>
    <property type="match status" value="1"/>
</dbReference>
<dbReference type="InterPro" id="IPR037066">
    <property type="entry name" value="Plug_dom_sf"/>
</dbReference>
<dbReference type="InterPro" id="IPR036942">
    <property type="entry name" value="Beta-barrel_TonB_sf"/>
</dbReference>
<feature type="region of interest" description="Disordered" evidence="8">
    <location>
        <begin position="1"/>
        <end position="23"/>
    </location>
</feature>
<protein>
    <submittedName>
        <fullName evidence="10">TonB-dependent receptor plug domain-containing protein</fullName>
    </submittedName>
</protein>
<proteinExistence type="predicted"/>
<name>A0A848QJ42_9SPHN</name>
<gene>
    <name evidence="10" type="ORF">HKD42_01250</name>
</gene>
<dbReference type="PANTHER" id="PTHR30069">
    <property type="entry name" value="TONB-DEPENDENT OUTER MEMBRANE RECEPTOR"/>
    <property type="match status" value="1"/>
</dbReference>
<sequence>MALSTPAAAQEAEPASDTATEFAPENVYEPSYFERFAPRNALDMVRQIPGFNLQGGGDGGRGLGQADENVLINGDRLTSKSDSARDQLGRIPASNVVRIEIVDGTTLDIPGLTGQVANIIIEQGGITGQFRWEGAVRTTEVDPEWYGGEISVSGSLGELDFTVAIENNNNRFGATGPIVFTDAAGAVIEDTQAVFTGAFDVPRISGAFGYDFGGDVTANLNLNYARSYFSRLVAETRDITGTGLVLRDDLRSGGTPEYEISGDITFPLGPGALKLIALDAYDEELSDSVIIDTVASSGTATGDRFVRSGGDGERIGRFEYSWPMLGGDWQLSGEAAFNRLERVSELFELAPDGNFTEIDFPEGSGGVTEDRYEFILAYSRQLTPKLALQAAAGGEYSQLKQTGSAANTRTFQRPKGNLSLAWRPQTGLDISVELLREVGQLSFGDFLANVSLGDNNQNAGNNQLVPQQSWGVDVEINKVLGEIGSTTLTLQQRWIEDYIDLIPLIAGGEARGNVPSARSTEISWNTTVQLDSLGISGGQLDWEVDLFLSSVRDQLTGENRAFSNAGDVDIEIDYRHDVPGTNFAYGAGLNYEHRQPSFRISETNLDFEGPTFANIFVEHKDVFGLTVRATYANLFGGRERTIRTVFNGPRTDEQIAFIEDRNLRIGPIFRFSVSGNF</sequence>
<keyword evidence="10" id="KW-0675">Receptor</keyword>
<evidence type="ECO:0000256" key="1">
    <source>
        <dbReference type="ARBA" id="ARBA00004571"/>
    </source>
</evidence>
<evidence type="ECO:0000256" key="7">
    <source>
        <dbReference type="ARBA" id="ARBA00023237"/>
    </source>
</evidence>
<evidence type="ECO:0000256" key="4">
    <source>
        <dbReference type="ARBA" id="ARBA00022692"/>
    </source>
</evidence>
<keyword evidence="6" id="KW-0472">Membrane</keyword>
<dbReference type="GO" id="GO:0044718">
    <property type="term" value="P:siderophore transmembrane transport"/>
    <property type="evidence" value="ECO:0007669"/>
    <property type="project" value="TreeGrafter"/>
</dbReference>
<reference evidence="10 11" key="1">
    <citation type="submission" date="2020-04" db="EMBL/GenBank/DDBJ databases">
        <authorList>
            <person name="Liu A."/>
        </authorList>
    </citation>
    <scope>NUCLEOTIDE SEQUENCE [LARGE SCALE GENOMIC DNA]</scope>
    <source>
        <strain evidence="10 11">RZ02</strain>
    </source>
</reference>
<keyword evidence="2" id="KW-0813">Transport</keyword>
<keyword evidence="4" id="KW-0812">Transmembrane</keyword>
<dbReference type="Pfam" id="PF07715">
    <property type="entry name" value="Plug"/>
    <property type="match status" value="1"/>
</dbReference>
<accession>A0A848QJ42</accession>
<dbReference type="InterPro" id="IPR012910">
    <property type="entry name" value="Plug_dom"/>
</dbReference>
<keyword evidence="5" id="KW-0732">Signal</keyword>
<evidence type="ECO:0000256" key="5">
    <source>
        <dbReference type="ARBA" id="ARBA00022729"/>
    </source>
</evidence>
<evidence type="ECO:0000256" key="3">
    <source>
        <dbReference type="ARBA" id="ARBA00022452"/>
    </source>
</evidence>
<feature type="domain" description="TonB-dependent receptor plug" evidence="9">
    <location>
        <begin position="27"/>
        <end position="105"/>
    </location>
</feature>
<dbReference type="PANTHER" id="PTHR30069:SF29">
    <property type="entry name" value="HEMOGLOBIN AND HEMOGLOBIN-HAPTOGLOBIN-BINDING PROTEIN 1-RELATED"/>
    <property type="match status" value="1"/>
</dbReference>
<evidence type="ECO:0000256" key="6">
    <source>
        <dbReference type="ARBA" id="ARBA00023136"/>
    </source>
</evidence>
<dbReference type="InterPro" id="IPR039426">
    <property type="entry name" value="TonB-dep_rcpt-like"/>
</dbReference>
<dbReference type="GO" id="GO:0009279">
    <property type="term" value="C:cell outer membrane"/>
    <property type="evidence" value="ECO:0007669"/>
    <property type="project" value="UniProtKB-SubCell"/>
</dbReference>
<evidence type="ECO:0000256" key="2">
    <source>
        <dbReference type="ARBA" id="ARBA00022448"/>
    </source>
</evidence>
<dbReference type="GO" id="GO:0015344">
    <property type="term" value="F:siderophore uptake transmembrane transporter activity"/>
    <property type="evidence" value="ECO:0007669"/>
    <property type="project" value="TreeGrafter"/>
</dbReference>
<evidence type="ECO:0000256" key="8">
    <source>
        <dbReference type="SAM" id="MobiDB-lite"/>
    </source>
</evidence>
<evidence type="ECO:0000313" key="11">
    <source>
        <dbReference type="Proteomes" id="UP000561181"/>
    </source>
</evidence>
<dbReference type="AlphaFoldDB" id="A0A848QJ42"/>
<dbReference type="Gene3D" id="2.170.130.10">
    <property type="entry name" value="TonB-dependent receptor, plug domain"/>
    <property type="match status" value="1"/>
</dbReference>
<dbReference type="EMBL" id="JABCRE010000002">
    <property type="protein sequence ID" value="NMW30683.1"/>
    <property type="molecule type" value="Genomic_DNA"/>
</dbReference>
<evidence type="ECO:0000313" key="10">
    <source>
        <dbReference type="EMBL" id="NMW30683.1"/>
    </source>
</evidence>
<keyword evidence="7" id="KW-0998">Cell outer membrane</keyword>